<feature type="domain" description="ABC transporter" evidence="5">
    <location>
        <begin position="3"/>
        <end position="239"/>
    </location>
</feature>
<dbReference type="Pfam" id="PF00005">
    <property type="entry name" value="ABC_tran"/>
    <property type="match status" value="1"/>
</dbReference>
<organism evidence="6">
    <name type="scientific">Caldilineaceae bacterium SB0661_bin_32</name>
    <dbReference type="NCBI Taxonomy" id="2605255"/>
    <lineage>
        <taxon>Bacteria</taxon>
        <taxon>Bacillati</taxon>
        <taxon>Chloroflexota</taxon>
        <taxon>Caldilineae</taxon>
        <taxon>Caldilineales</taxon>
        <taxon>Caldilineaceae</taxon>
    </lineage>
</organism>
<reference evidence="6" key="1">
    <citation type="submission" date="2019-09" db="EMBL/GenBank/DDBJ databases">
        <title>Characterisation of the sponge microbiome using genome-centric metagenomics.</title>
        <authorList>
            <person name="Engelberts J.P."/>
            <person name="Robbins S.J."/>
            <person name="De Goeij J.M."/>
            <person name="Aranda M."/>
            <person name="Bell S.C."/>
            <person name="Webster N.S."/>
        </authorList>
    </citation>
    <scope>NUCLEOTIDE SEQUENCE</scope>
    <source>
        <strain evidence="6">SB0661_bin_32</strain>
    </source>
</reference>
<dbReference type="EMBL" id="VXMH01000014">
    <property type="protein sequence ID" value="MYC93730.1"/>
    <property type="molecule type" value="Genomic_DNA"/>
</dbReference>
<comment type="caution">
    <text evidence="6">The sequence shown here is derived from an EMBL/GenBank/DDBJ whole genome shotgun (WGS) entry which is preliminary data.</text>
</comment>
<evidence type="ECO:0000256" key="2">
    <source>
        <dbReference type="ARBA" id="ARBA00022448"/>
    </source>
</evidence>
<dbReference type="InterPro" id="IPR027417">
    <property type="entry name" value="P-loop_NTPase"/>
</dbReference>
<comment type="similarity">
    <text evidence="1">Belongs to the ABC transporter superfamily.</text>
</comment>
<dbReference type="SMART" id="SM00382">
    <property type="entry name" value="AAA"/>
    <property type="match status" value="1"/>
</dbReference>
<dbReference type="InterPro" id="IPR003593">
    <property type="entry name" value="AAA+_ATPase"/>
</dbReference>
<dbReference type="PROSITE" id="PS50893">
    <property type="entry name" value="ABC_TRANSPORTER_2"/>
    <property type="match status" value="1"/>
</dbReference>
<keyword evidence="3" id="KW-0547">Nucleotide-binding</keyword>
<evidence type="ECO:0000313" key="6">
    <source>
        <dbReference type="EMBL" id="MYC93730.1"/>
    </source>
</evidence>
<dbReference type="CDD" id="cd03264">
    <property type="entry name" value="ABC_drug_resistance_like"/>
    <property type="match status" value="1"/>
</dbReference>
<keyword evidence="2" id="KW-0813">Transport</keyword>
<dbReference type="GO" id="GO:0016887">
    <property type="term" value="F:ATP hydrolysis activity"/>
    <property type="evidence" value="ECO:0007669"/>
    <property type="project" value="InterPro"/>
</dbReference>
<dbReference type="InterPro" id="IPR017871">
    <property type="entry name" value="ABC_transporter-like_CS"/>
</dbReference>
<accession>A0A6B1D1M0</accession>
<proteinExistence type="inferred from homology"/>
<dbReference type="Gene3D" id="3.40.50.300">
    <property type="entry name" value="P-loop containing nucleotide triphosphate hydrolases"/>
    <property type="match status" value="1"/>
</dbReference>
<name>A0A6B1D1M0_9CHLR</name>
<evidence type="ECO:0000256" key="1">
    <source>
        <dbReference type="ARBA" id="ARBA00005417"/>
    </source>
</evidence>
<evidence type="ECO:0000256" key="4">
    <source>
        <dbReference type="ARBA" id="ARBA00022840"/>
    </source>
</evidence>
<dbReference type="PROSITE" id="PS00211">
    <property type="entry name" value="ABC_TRANSPORTER_1"/>
    <property type="match status" value="1"/>
</dbReference>
<dbReference type="SUPFAM" id="SSF52540">
    <property type="entry name" value="P-loop containing nucleoside triphosphate hydrolases"/>
    <property type="match status" value="1"/>
</dbReference>
<sequence length="296" mass="33032">MNITVDDLTKVYRSRFFRTDTVALDHLSLTIEMGMFGLLGPNGAGKTTLMRVLATLLPPTSGAAYVGDWKVDDPNEKWCIRAQLGYLPQELQMYDNLSAREFLAFIAGLKRVPAEEQGHQIGRMLELTGLSDMAGRLIRTYSGGMKRRLGVAQALIGNPKVVIVDEPTAGLDPQERVRFRNLLVELAQERLVLLSSHITEDIAQTCSRLAVLDHGQLRFHGGIQTLLQTTAGRVWAFTTVERSVQEREDLRVVAITHTEQGTHYRVLAEEKPTIDAVSVPPTVEDAYLWLIQPRNS</sequence>
<dbReference type="GO" id="GO:0005524">
    <property type="term" value="F:ATP binding"/>
    <property type="evidence" value="ECO:0007669"/>
    <property type="project" value="UniProtKB-KW"/>
</dbReference>
<protein>
    <submittedName>
        <fullName evidence="6">ABC transporter ATP-binding protein</fullName>
    </submittedName>
</protein>
<dbReference type="PANTHER" id="PTHR43335">
    <property type="entry name" value="ABC TRANSPORTER, ATP-BINDING PROTEIN"/>
    <property type="match status" value="1"/>
</dbReference>
<dbReference type="InterPro" id="IPR003439">
    <property type="entry name" value="ABC_transporter-like_ATP-bd"/>
</dbReference>
<dbReference type="PANTHER" id="PTHR43335:SF2">
    <property type="entry name" value="ABC TRANSPORTER, ATP-BINDING PROTEIN"/>
    <property type="match status" value="1"/>
</dbReference>
<keyword evidence="4 6" id="KW-0067">ATP-binding</keyword>
<evidence type="ECO:0000256" key="3">
    <source>
        <dbReference type="ARBA" id="ARBA00022741"/>
    </source>
</evidence>
<gene>
    <name evidence="6" type="ORF">F4X14_02060</name>
</gene>
<evidence type="ECO:0000259" key="5">
    <source>
        <dbReference type="PROSITE" id="PS50893"/>
    </source>
</evidence>
<dbReference type="AlphaFoldDB" id="A0A6B1D1M0"/>